<sequence>MYVPKRNKKIQHLGHWVSSLKLKALLWAEALSGGSWATRAGAAQSAFPTLHPSP</sequence>
<dbReference type="InParanoid" id="G3I0A6"/>
<accession>G3I0A6</accession>
<proteinExistence type="predicted"/>
<evidence type="ECO:0000313" key="1">
    <source>
        <dbReference type="EMBL" id="EGV94029.1"/>
    </source>
</evidence>
<dbReference type="Proteomes" id="UP000001075">
    <property type="component" value="Unassembled WGS sequence"/>
</dbReference>
<reference evidence="2" key="1">
    <citation type="journal article" date="2011" name="Nat. Biotechnol.">
        <title>The genomic sequence of the Chinese hamster ovary (CHO)-K1 cell line.</title>
        <authorList>
            <person name="Xu X."/>
            <person name="Nagarajan H."/>
            <person name="Lewis N.E."/>
            <person name="Pan S."/>
            <person name="Cai Z."/>
            <person name="Liu X."/>
            <person name="Chen W."/>
            <person name="Xie M."/>
            <person name="Wang W."/>
            <person name="Hammond S."/>
            <person name="Andersen M.R."/>
            <person name="Neff N."/>
            <person name="Passarelli B."/>
            <person name="Koh W."/>
            <person name="Fan H.C."/>
            <person name="Wang J."/>
            <person name="Gui Y."/>
            <person name="Lee K.H."/>
            <person name="Betenbaugh M.J."/>
            <person name="Quake S.R."/>
            <person name="Famili I."/>
            <person name="Palsson B.O."/>
            <person name="Wang J."/>
        </authorList>
    </citation>
    <scope>NUCLEOTIDE SEQUENCE [LARGE SCALE GENOMIC DNA]</scope>
    <source>
        <strain evidence="2">CHO K1 cell line</strain>
    </source>
</reference>
<dbReference type="EMBL" id="JH001003">
    <property type="protein sequence ID" value="EGV94029.1"/>
    <property type="molecule type" value="Genomic_DNA"/>
</dbReference>
<gene>
    <name evidence="1" type="ORF">I79_016783</name>
</gene>
<organism evidence="1 2">
    <name type="scientific">Cricetulus griseus</name>
    <name type="common">Chinese hamster</name>
    <name type="synonym">Cricetulus barabensis griseus</name>
    <dbReference type="NCBI Taxonomy" id="10029"/>
    <lineage>
        <taxon>Eukaryota</taxon>
        <taxon>Metazoa</taxon>
        <taxon>Chordata</taxon>
        <taxon>Craniata</taxon>
        <taxon>Vertebrata</taxon>
        <taxon>Euteleostomi</taxon>
        <taxon>Mammalia</taxon>
        <taxon>Eutheria</taxon>
        <taxon>Euarchontoglires</taxon>
        <taxon>Glires</taxon>
        <taxon>Rodentia</taxon>
        <taxon>Myomorpha</taxon>
        <taxon>Muroidea</taxon>
        <taxon>Cricetidae</taxon>
        <taxon>Cricetinae</taxon>
        <taxon>Cricetulus</taxon>
    </lineage>
</organism>
<name>G3I0A6_CRIGR</name>
<dbReference type="AlphaFoldDB" id="G3I0A6"/>
<evidence type="ECO:0000313" key="2">
    <source>
        <dbReference type="Proteomes" id="UP000001075"/>
    </source>
</evidence>
<protein>
    <submittedName>
        <fullName evidence="1">Uncharacterized protein</fullName>
    </submittedName>
</protein>